<dbReference type="HOGENOM" id="CLU_038175_1_1_1"/>
<keyword evidence="2" id="KW-1185">Reference proteome</keyword>
<organism evidence="1 2">
    <name type="scientific">Hydnomerulius pinastri MD-312</name>
    <dbReference type="NCBI Taxonomy" id="994086"/>
    <lineage>
        <taxon>Eukaryota</taxon>
        <taxon>Fungi</taxon>
        <taxon>Dikarya</taxon>
        <taxon>Basidiomycota</taxon>
        <taxon>Agaricomycotina</taxon>
        <taxon>Agaricomycetes</taxon>
        <taxon>Agaricomycetidae</taxon>
        <taxon>Boletales</taxon>
        <taxon>Boletales incertae sedis</taxon>
        <taxon>Leucogyrophana</taxon>
    </lineage>
</organism>
<dbReference type="Proteomes" id="UP000053820">
    <property type="component" value="Unassembled WGS sequence"/>
</dbReference>
<evidence type="ECO:0000313" key="1">
    <source>
        <dbReference type="EMBL" id="KIJ61094.1"/>
    </source>
</evidence>
<dbReference type="EMBL" id="KN839865">
    <property type="protein sequence ID" value="KIJ61094.1"/>
    <property type="molecule type" value="Genomic_DNA"/>
</dbReference>
<reference evidence="1 2" key="1">
    <citation type="submission" date="2014-04" db="EMBL/GenBank/DDBJ databases">
        <title>Evolutionary Origins and Diversification of the Mycorrhizal Mutualists.</title>
        <authorList>
            <consortium name="DOE Joint Genome Institute"/>
            <consortium name="Mycorrhizal Genomics Consortium"/>
            <person name="Kohler A."/>
            <person name="Kuo A."/>
            <person name="Nagy L.G."/>
            <person name="Floudas D."/>
            <person name="Copeland A."/>
            <person name="Barry K.W."/>
            <person name="Cichocki N."/>
            <person name="Veneault-Fourrey C."/>
            <person name="LaButti K."/>
            <person name="Lindquist E.A."/>
            <person name="Lipzen A."/>
            <person name="Lundell T."/>
            <person name="Morin E."/>
            <person name="Murat C."/>
            <person name="Riley R."/>
            <person name="Ohm R."/>
            <person name="Sun H."/>
            <person name="Tunlid A."/>
            <person name="Henrissat B."/>
            <person name="Grigoriev I.V."/>
            <person name="Hibbett D.S."/>
            <person name="Martin F."/>
        </authorList>
    </citation>
    <scope>NUCLEOTIDE SEQUENCE [LARGE SCALE GENOMIC DNA]</scope>
    <source>
        <strain evidence="1 2">MD-312</strain>
    </source>
</reference>
<evidence type="ECO:0008006" key="3">
    <source>
        <dbReference type="Google" id="ProtNLM"/>
    </source>
</evidence>
<proteinExistence type="predicted"/>
<name>A0A0C9V657_9AGAM</name>
<gene>
    <name evidence="1" type="ORF">HYDPIDRAFT_177168</name>
</gene>
<dbReference type="OrthoDB" id="3188866at2759"/>
<evidence type="ECO:0000313" key="2">
    <source>
        <dbReference type="Proteomes" id="UP000053820"/>
    </source>
</evidence>
<dbReference type="AlphaFoldDB" id="A0A0C9V657"/>
<protein>
    <recommendedName>
        <fullName evidence="3">F-box domain-containing protein</fullName>
    </recommendedName>
</protein>
<accession>A0A0C9V657</accession>
<sequence length="407" mass="45594">MELSLEAYRLIVKYVGNRADICTLCRVNKGFQRAAERALYNTIFASDTSDTLIMCSLLADQPRLAIMVEALTVFVGDESHSGSSIRSDLPENFWPTVARALQLTTRLRFLNLHLDYAGDTAQAWVLEQTTFRLRSFHCDLLWDIHLISFLNAQPDIDDLYIVDYRVPDNTPTSAVPSSSLDAGALPYLSTLECTFTEAAGALVPTRPISRLKTCFSKTHLREKREELSLLFTKLFQATHPLHSLDIADSSYSELFSMELLTAVVRLQNQVQGLQYLGTLVLPIGGQEVHGFVELRLQFYGLLRRLPYLQCVEVDVSEWEPPPPIPAGVRALASELRLYCPSVERVIFVNDFERTVITAVHGICESLTQSGSECILTGMTQYYVNGDPLPWVQTDSLEPQALDPIGQT</sequence>